<keyword evidence="6" id="KW-1185">Reference proteome</keyword>
<dbReference type="SUPFAM" id="SSF46785">
    <property type="entry name" value="Winged helix' DNA-binding domain"/>
    <property type="match status" value="2"/>
</dbReference>
<dbReference type="Gene3D" id="1.10.10.10">
    <property type="entry name" value="Winged helix-like DNA-binding domain superfamily/Winged helix DNA-binding domain"/>
    <property type="match status" value="2"/>
</dbReference>
<reference evidence="5" key="2">
    <citation type="submission" date="2020-09" db="EMBL/GenBank/DDBJ databases">
        <authorList>
            <person name="Sun Q."/>
            <person name="Zhou Y."/>
        </authorList>
    </citation>
    <scope>NUCLEOTIDE SEQUENCE</scope>
    <source>
        <strain evidence="5">CGMCC 1.12827</strain>
    </source>
</reference>
<proteinExistence type="predicted"/>
<dbReference type="EMBL" id="BMGC01000001">
    <property type="protein sequence ID" value="GGB17913.1"/>
    <property type="molecule type" value="Genomic_DNA"/>
</dbReference>
<dbReference type="InterPro" id="IPR000485">
    <property type="entry name" value="AsnC-type_HTH_dom"/>
</dbReference>
<reference evidence="5" key="1">
    <citation type="journal article" date="2014" name="Int. J. Syst. Evol. Microbiol.">
        <title>Complete genome sequence of Corynebacterium casei LMG S-19264T (=DSM 44701T), isolated from a smear-ripened cheese.</title>
        <authorList>
            <consortium name="US DOE Joint Genome Institute (JGI-PGF)"/>
            <person name="Walter F."/>
            <person name="Albersmeier A."/>
            <person name="Kalinowski J."/>
            <person name="Ruckert C."/>
        </authorList>
    </citation>
    <scope>NUCLEOTIDE SEQUENCE</scope>
    <source>
        <strain evidence="5">CGMCC 1.12827</strain>
    </source>
</reference>
<dbReference type="InterPro" id="IPR036390">
    <property type="entry name" value="WH_DNA-bd_sf"/>
</dbReference>
<dbReference type="SUPFAM" id="SSF54909">
    <property type="entry name" value="Dimeric alpha+beta barrel"/>
    <property type="match status" value="2"/>
</dbReference>
<dbReference type="Pfam" id="PF13412">
    <property type="entry name" value="HTH_24"/>
    <property type="match status" value="2"/>
</dbReference>
<dbReference type="Proteomes" id="UP000621454">
    <property type="component" value="Unassembled WGS sequence"/>
</dbReference>
<keyword evidence="1" id="KW-0805">Transcription regulation</keyword>
<protein>
    <submittedName>
        <fullName evidence="5">AsnC family transcriptional regulator</fullName>
    </submittedName>
</protein>
<keyword evidence="3" id="KW-0804">Transcription</keyword>
<dbReference type="InterPro" id="IPR011008">
    <property type="entry name" value="Dimeric_a/b-barrel"/>
</dbReference>
<dbReference type="Gene3D" id="3.30.70.920">
    <property type="match status" value="2"/>
</dbReference>
<evidence type="ECO:0000259" key="4">
    <source>
        <dbReference type="PROSITE" id="PS50956"/>
    </source>
</evidence>
<dbReference type="SMART" id="SM00344">
    <property type="entry name" value="HTH_ASNC"/>
    <property type="match status" value="2"/>
</dbReference>
<feature type="domain" description="HTH asnC-type" evidence="4">
    <location>
        <begin position="142"/>
        <end position="189"/>
    </location>
</feature>
<dbReference type="PANTHER" id="PTHR30154:SF34">
    <property type="entry name" value="TRANSCRIPTIONAL REGULATOR AZLB"/>
    <property type="match status" value="1"/>
</dbReference>
<name>A0A916SWV9_9ACTN</name>
<dbReference type="PRINTS" id="PR00033">
    <property type="entry name" value="HTHASNC"/>
</dbReference>
<organism evidence="5 6">
    <name type="scientific">Gordonia jinhuaensis</name>
    <dbReference type="NCBI Taxonomy" id="1517702"/>
    <lineage>
        <taxon>Bacteria</taxon>
        <taxon>Bacillati</taxon>
        <taxon>Actinomycetota</taxon>
        <taxon>Actinomycetes</taxon>
        <taxon>Mycobacteriales</taxon>
        <taxon>Gordoniaceae</taxon>
        <taxon>Gordonia</taxon>
    </lineage>
</organism>
<dbReference type="InterPro" id="IPR036388">
    <property type="entry name" value="WH-like_DNA-bd_sf"/>
</dbReference>
<evidence type="ECO:0000256" key="3">
    <source>
        <dbReference type="ARBA" id="ARBA00023163"/>
    </source>
</evidence>
<dbReference type="InterPro" id="IPR019887">
    <property type="entry name" value="Tscrpt_reg_AsnC/Lrp_C"/>
</dbReference>
<dbReference type="PANTHER" id="PTHR30154">
    <property type="entry name" value="LEUCINE-RESPONSIVE REGULATORY PROTEIN"/>
    <property type="match status" value="1"/>
</dbReference>
<dbReference type="PROSITE" id="PS50956">
    <property type="entry name" value="HTH_ASNC_2"/>
    <property type="match status" value="1"/>
</dbReference>
<evidence type="ECO:0000313" key="5">
    <source>
        <dbReference type="EMBL" id="GGB17913.1"/>
    </source>
</evidence>
<dbReference type="AlphaFoldDB" id="A0A916SWV9"/>
<dbReference type="GO" id="GO:0043565">
    <property type="term" value="F:sequence-specific DNA binding"/>
    <property type="evidence" value="ECO:0007669"/>
    <property type="project" value="InterPro"/>
</dbReference>
<dbReference type="InterPro" id="IPR019888">
    <property type="entry name" value="Tscrpt_reg_AsnC-like"/>
</dbReference>
<comment type="caution">
    <text evidence="5">The sequence shown here is derived from an EMBL/GenBank/DDBJ whole genome shotgun (WGS) entry which is preliminary data.</text>
</comment>
<dbReference type="GO" id="GO:0043200">
    <property type="term" value="P:response to amino acid"/>
    <property type="evidence" value="ECO:0007669"/>
    <property type="project" value="TreeGrafter"/>
</dbReference>
<dbReference type="GO" id="GO:0005829">
    <property type="term" value="C:cytosol"/>
    <property type="evidence" value="ECO:0007669"/>
    <property type="project" value="TreeGrafter"/>
</dbReference>
<evidence type="ECO:0000256" key="2">
    <source>
        <dbReference type="ARBA" id="ARBA00023125"/>
    </source>
</evidence>
<evidence type="ECO:0000313" key="6">
    <source>
        <dbReference type="Proteomes" id="UP000621454"/>
    </source>
</evidence>
<gene>
    <name evidence="5" type="ORF">GCM10011489_02500</name>
</gene>
<sequence length="293" mass="31672">MAELRSDGRLGAVELADRLGISRTTASKRLAALVQSSRLHIVGVIHPHTLGFTSLAHVSIATDTQAQHVSRQLAGRREIPFVTLASGSYPVIAEVRASSEAALAAVLDSIRLMDGVLSTETLVYTDLISDVLRPVSVDDVHLDALDLRLLDELQVDGRLTYSELAQRMSVSVGTVRSRVTRMLDSGVVRIGAIDAPGPDRRVNVGLGIRVRGTVREAGAMLDAFPEVRFLAATVGRYDLLATVDCPALGDVVGVLDRVRALRPVTHLDSWVHLESVKEIYRYPIGGEMADVTR</sequence>
<evidence type="ECO:0000256" key="1">
    <source>
        <dbReference type="ARBA" id="ARBA00023015"/>
    </source>
</evidence>
<dbReference type="Pfam" id="PF01037">
    <property type="entry name" value="AsnC_trans_reg"/>
    <property type="match status" value="1"/>
</dbReference>
<accession>A0A916SWV9</accession>
<keyword evidence="2" id="KW-0238">DNA-binding</keyword>